<dbReference type="GO" id="GO:0005524">
    <property type="term" value="F:ATP binding"/>
    <property type="evidence" value="ECO:0007669"/>
    <property type="project" value="UniProtKB-UniRule"/>
</dbReference>
<organism evidence="19 20">
    <name type="scientific">Leptidea sinapis</name>
    <dbReference type="NCBI Taxonomy" id="189913"/>
    <lineage>
        <taxon>Eukaryota</taxon>
        <taxon>Metazoa</taxon>
        <taxon>Ecdysozoa</taxon>
        <taxon>Arthropoda</taxon>
        <taxon>Hexapoda</taxon>
        <taxon>Insecta</taxon>
        <taxon>Pterygota</taxon>
        <taxon>Neoptera</taxon>
        <taxon>Endopterygota</taxon>
        <taxon>Lepidoptera</taxon>
        <taxon>Glossata</taxon>
        <taxon>Ditrysia</taxon>
        <taxon>Papilionoidea</taxon>
        <taxon>Pieridae</taxon>
        <taxon>Dismorphiinae</taxon>
        <taxon>Leptidea</taxon>
    </lineage>
</organism>
<evidence type="ECO:0000256" key="4">
    <source>
        <dbReference type="ARBA" id="ARBA00009302"/>
    </source>
</evidence>
<evidence type="ECO:0000256" key="16">
    <source>
        <dbReference type="PIRNR" id="PIRNR036429"/>
    </source>
</evidence>
<evidence type="ECO:0000256" key="15">
    <source>
        <dbReference type="ARBA" id="ARBA00049141"/>
    </source>
</evidence>
<evidence type="ECO:0000256" key="3">
    <source>
        <dbReference type="ARBA" id="ARBA00006300"/>
    </source>
</evidence>
<dbReference type="PANTHER" id="PTHR11063:SF8">
    <property type="entry name" value="DELTA-1-PYRROLINE-5-CARBOXYLATE SYNTHASE"/>
    <property type="match status" value="1"/>
</dbReference>
<dbReference type="Gene3D" id="3.40.1160.10">
    <property type="entry name" value="Acetylglutamate kinase-like"/>
    <property type="match status" value="1"/>
</dbReference>
<sequence length="677" mass="73559">MVTSGAVAFGRQKLTQELLMSMSMRETLSPSDHTREDAGSTLDPRAAAAVGQSELMAMYDAMFSQYNVKIAQVLVTKPDFYNEETRKNLFCTLSELISLNIVPIVNTNDAVSPPMYIHDDTVVPGTGKKGIGIKDNDSLSALLAAEIQSDLLIMMSDVDGIYNKPPWEDGARMMHTYTANDRDLVQFGQKSKVGTGGMDSKVNAATWAMARGVSVVICNGMQEKAIKTIISGRKVGTFFTDSPITSTTSVDVMAENARLGSRVLQQLSPGDRASAIHSLAELLVDKKDKILEANSKDLDEATKSGLAKPLLNRLALSEGKLKTLAIGLKQIADSSYDNVGKLLRKTKLAENLILRQVTVPIGVLLVIFESRPDSLPQVAALAMASANGLLLKGGKEAAYSNKALMELVKESLQTVGAQDAISLVSTREEISDLLAMEKHIDLIIPRGSSDLVRSIQKQSQHIPVLGHAEGICHVYIDKEVDVSKALKIVRDSKCDYPAACNAMETLLIHEDHLNGQLFSDICSLLKQEGVKINAGPKLSGHLTFGPPPARSMRHEYSALECCIEIVKDMEEAVDHIHKFGSSHTDVIVTENDVTAKRFLQSVDSACVFHNVSSRFADGFRFGLGAEVGISTARIHARGPVGVEGLLTTKWILEGTDHTAAEFNEGRRQWLHETLPIN</sequence>
<dbReference type="GO" id="GO:0004349">
    <property type="term" value="F:glutamate 5-kinase activity"/>
    <property type="evidence" value="ECO:0007669"/>
    <property type="project" value="UniProtKB-UniRule"/>
</dbReference>
<evidence type="ECO:0000259" key="17">
    <source>
        <dbReference type="Pfam" id="PF00171"/>
    </source>
</evidence>
<keyword evidence="7 16" id="KW-0808">Transferase</keyword>
<accession>A0A5E4QQZ8</accession>
<dbReference type="InterPro" id="IPR016163">
    <property type="entry name" value="Ald_DH_C"/>
</dbReference>
<dbReference type="NCBIfam" id="NF001221">
    <property type="entry name" value="PRK00197.1"/>
    <property type="match status" value="1"/>
</dbReference>
<dbReference type="InterPro" id="IPR001048">
    <property type="entry name" value="Asp/Glu/Uridylate_kinase"/>
</dbReference>
<keyword evidence="8 16" id="KW-0547">Nucleotide-binding</keyword>
<dbReference type="InterPro" id="IPR016161">
    <property type="entry name" value="Ald_DH/histidinol_DH"/>
</dbReference>
<comment type="pathway">
    <text evidence="2 16">Amino-acid biosynthesis; L-proline biosynthesis; L-glutamate 5-semialdehyde from L-glutamate: step 1/2.</text>
</comment>
<dbReference type="SUPFAM" id="SSF53633">
    <property type="entry name" value="Carbamate kinase-like"/>
    <property type="match status" value="1"/>
</dbReference>
<dbReference type="PROSITE" id="PS01223">
    <property type="entry name" value="PROA"/>
    <property type="match status" value="1"/>
</dbReference>
<dbReference type="InterPro" id="IPR000965">
    <property type="entry name" value="GPR_dom"/>
</dbReference>
<name>A0A5E4QQZ8_9NEOP</name>
<comment type="similarity">
    <text evidence="4 16">In the N-terminal section; belongs to the glutamate 5-kinase family.</text>
</comment>
<evidence type="ECO:0000313" key="20">
    <source>
        <dbReference type="Proteomes" id="UP000324832"/>
    </source>
</evidence>
<dbReference type="InterPro" id="IPR019797">
    <property type="entry name" value="Glutamate_5-kinase_CS"/>
</dbReference>
<evidence type="ECO:0000256" key="2">
    <source>
        <dbReference type="ARBA" id="ARBA00005185"/>
    </source>
</evidence>
<evidence type="ECO:0000256" key="13">
    <source>
        <dbReference type="ARBA" id="ARBA00023268"/>
    </source>
</evidence>
<dbReference type="AlphaFoldDB" id="A0A5E4QQZ8"/>
<dbReference type="CDD" id="cd07079">
    <property type="entry name" value="ALDH_F18-19_ProA-GPR"/>
    <property type="match status" value="1"/>
</dbReference>
<dbReference type="PRINTS" id="PR00474">
    <property type="entry name" value="GLU5KINASE"/>
</dbReference>
<evidence type="ECO:0000313" key="19">
    <source>
        <dbReference type="EMBL" id="VVD00103.1"/>
    </source>
</evidence>
<proteinExistence type="inferred from homology"/>
<feature type="domain" description="Aspartate/glutamate/uridylate kinase" evidence="18">
    <location>
        <begin position="2"/>
        <end position="219"/>
    </location>
</feature>
<dbReference type="GO" id="GO:0055129">
    <property type="term" value="P:L-proline biosynthetic process"/>
    <property type="evidence" value="ECO:0007669"/>
    <property type="project" value="UniProtKB-UniRule"/>
</dbReference>
<dbReference type="Proteomes" id="UP000324832">
    <property type="component" value="Unassembled WGS sequence"/>
</dbReference>
<keyword evidence="9 16" id="KW-0418">Kinase</keyword>
<dbReference type="PROSITE" id="PS00902">
    <property type="entry name" value="GLUTAMATE_5_KINASE"/>
    <property type="match status" value="1"/>
</dbReference>
<dbReference type="EC" id="1.2.1.41" evidence="16"/>
<comment type="pathway">
    <text evidence="1 16">Amino-acid biosynthesis; L-proline biosynthesis; L-glutamate 5-semialdehyde from L-glutamate: step 2/2.</text>
</comment>
<evidence type="ECO:0000259" key="18">
    <source>
        <dbReference type="Pfam" id="PF00696"/>
    </source>
</evidence>
<dbReference type="Pfam" id="PF00171">
    <property type="entry name" value="Aldedh"/>
    <property type="match status" value="1"/>
</dbReference>
<dbReference type="Pfam" id="PF00696">
    <property type="entry name" value="AA_kinase"/>
    <property type="match status" value="1"/>
</dbReference>
<dbReference type="FunFam" id="3.40.309.10:FF:000011">
    <property type="entry name" value="Delta-1-pyrroline-5-carboxylate synthase"/>
    <property type="match status" value="1"/>
</dbReference>
<comment type="catalytic activity">
    <reaction evidence="15 16">
        <text>L-glutamate + ATP = L-glutamyl 5-phosphate + ADP</text>
        <dbReference type="Rhea" id="RHEA:14877"/>
        <dbReference type="ChEBI" id="CHEBI:29985"/>
        <dbReference type="ChEBI" id="CHEBI:30616"/>
        <dbReference type="ChEBI" id="CHEBI:58274"/>
        <dbReference type="ChEBI" id="CHEBI:456216"/>
        <dbReference type="EC" id="2.7.2.11"/>
    </reaction>
</comment>
<dbReference type="EC" id="2.7.2.11" evidence="16"/>
<evidence type="ECO:0000256" key="10">
    <source>
        <dbReference type="ARBA" id="ARBA00022840"/>
    </source>
</evidence>
<keyword evidence="20" id="KW-1185">Reference proteome</keyword>
<dbReference type="InterPro" id="IPR020593">
    <property type="entry name" value="G-glutamylP_reductase_CS"/>
</dbReference>
<dbReference type="UniPathway" id="UPA00098">
    <property type="reaction ID" value="UER00359"/>
</dbReference>
<evidence type="ECO:0000256" key="11">
    <source>
        <dbReference type="ARBA" id="ARBA00022857"/>
    </source>
</evidence>
<dbReference type="InterPro" id="IPR005766">
    <property type="entry name" value="P5_carboxy_syn"/>
</dbReference>
<comment type="catalytic activity">
    <reaction evidence="14 16">
        <text>L-glutamate 5-semialdehyde + phosphate + NADP(+) = L-glutamyl 5-phosphate + NADPH + H(+)</text>
        <dbReference type="Rhea" id="RHEA:19541"/>
        <dbReference type="ChEBI" id="CHEBI:15378"/>
        <dbReference type="ChEBI" id="CHEBI:43474"/>
        <dbReference type="ChEBI" id="CHEBI:57783"/>
        <dbReference type="ChEBI" id="CHEBI:58066"/>
        <dbReference type="ChEBI" id="CHEBI:58274"/>
        <dbReference type="ChEBI" id="CHEBI:58349"/>
        <dbReference type="EC" id="1.2.1.41"/>
    </reaction>
</comment>
<dbReference type="InterPro" id="IPR001057">
    <property type="entry name" value="Glu/AcGlu_kinase"/>
</dbReference>
<protein>
    <recommendedName>
        <fullName evidence="16">Delta-1-pyrroline-5-carboxylate synthase</fullName>
    </recommendedName>
    <domain>
        <recommendedName>
            <fullName evidence="16">Glutamate 5-kinase</fullName>
            <shortName evidence="16">GK</shortName>
            <ecNumber evidence="16">2.7.2.11</ecNumber>
        </recommendedName>
        <alternativeName>
            <fullName evidence="16">Gamma-glutamyl kinase</fullName>
        </alternativeName>
    </domain>
    <domain>
        <recommendedName>
            <fullName evidence="16">Gamma-glutamyl phosphate reductase</fullName>
            <shortName evidence="16">GPR</shortName>
            <ecNumber evidence="16">1.2.1.41</ecNumber>
        </recommendedName>
        <alternativeName>
            <fullName evidence="16">Glutamate-5-semialdehyde dehydrogenase</fullName>
        </alternativeName>
        <alternativeName>
            <fullName evidence="16">Glutamyl-gamma-semialdehyde dehydrogenase</fullName>
        </alternativeName>
    </domain>
</protein>
<dbReference type="SUPFAM" id="SSF53720">
    <property type="entry name" value="ALDH-like"/>
    <property type="match status" value="1"/>
</dbReference>
<dbReference type="Gene3D" id="3.40.605.10">
    <property type="entry name" value="Aldehyde Dehydrogenase, Chain A, domain 1"/>
    <property type="match status" value="1"/>
</dbReference>
<evidence type="ECO:0000256" key="7">
    <source>
        <dbReference type="ARBA" id="ARBA00022679"/>
    </source>
</evidence>
<gene>
    <name evidence="19" type="ORF">LSINAPIS_LOCUS10810</name>
</gene>
<dbReference type="PANTHER" id="PTHR11063">
    <property type="entry name" value="GLUTAMATE SEMIALDEHYDE DEHYDROGENASE"/>
    <property type="match status" value="1"/>
</dbReference>
<evidence type="ECO:0000256" key="14">
    <source>
        <dbReference type="ARBA" id="ARBA00049024"/>
    </source>
</evidence>
<feature type="domain" description="Aldehyde dehydrogenase" evidence="17">
    <location>
        <begin position="243"/>
        <end position="546"/>
    </location>
</feature>
<dbReference type="NCBIfam" id="TIGR00407">
    <property type="entry name" value="proA"/>
    <property type="match status" value="1"/>
</dbReference>
<dbReference type="HAMAP" id="MF_00412">
    <property type="entry name" value="ProA"/>
    <property type="match status" value="1"/>
</dbReference>
<dbReference type="InterPro" id="IPR015590">
    <property type="entry name" value="Aldehyde_DH_dom"/>
</dbReference>
<dbReference type="PIRSF" id="PIRSF036429">
    <property type="entry name" value="P5C_syn"/>
    <property type="match status" value="1"/>
</dbReference>
<reference evidence="19 20" key="1">
    <citation type="submission" date="2017-07" db="EMBL/GenBank/DDBJ databases">
        <authorList>
            <person name="Talla V."/>
            <person name="Backstrom N."/>
        </authorList>
    </citation>
    <scope>NUCLEOTIDE SEQUENCE [LARGE SCALE GENOMIC DNA]</scope>
</reference>
<keyword evidence="11 16" id="KW-0521">NADP</keyword>
<dbReference type="Gene3D" id="3.40.309.10">
    <property type="entry name" value="Aldehyde Dehydrogenase, Chain A, domain 2"/>
    <property type="match status" value="1"/>
</dbReference>
<dbReference type="NCBIfam" id="TIGR01092">
    <property type="entry name" value="P5CS"/>
    <property type="match status" value="1"/>
</dbReference>
<dbReference type="EMBL" id="FZQP02004445">
    <property type="protein sequence ID" value="VVD00103.1"/>
    <property type="molecule type" value="Genomic_DNA"/>
</dbReference>
<evidence type="ECO:0000256" key="9">
    <source>
        <dbReference type="ARBA" id="ARBA00022777"/>
    </source>
</evidence>
<evidence type="ECO:0000256" key="1">
    <source>
        <dbReference type="ARBA" id="ARBA00004985"/>
    </source>
</evidence>
<evidence type="ECO:0000256" key="8">
    <source>
        <dbReference type="ARBA" id="ARBA00022741"/>
    </source>
</evidence>
<keyword evidence="13" id="KW-0511">Multifunctional enzyme</keyword>
<keyword evidence="6 16" id="KW-0641">Proline biosynthesis</keyword>
<evidence type="ECO:0000256" key="5">
    <source>
        <dbReference type="ARBA" id="ARBA00022605"/>
    </source>
</evidence>
<dbReference type="InterPro" id="IPR016162">
    <property type="entry name" value="Ald_DH_N"/>
</dbReference>
<keyword evidence="12 16" id="KW-0560">Oxidoreductase</keyword>
<evidence type="ECO:0000256" key="12">
    <source>
        <dbReference type="ARBA" id="ARBA00023002"/>
    </source>
</evidence>
<comment type="similarity">
    <text evidence="3 16">In the C-terminal section; belongs to the gamma-glutamyl phosphate reductase family.</text>
</comment>
<dbReference type="InterPro" id="IPR036393">
    <property type="entry name" value="AceGlu_kinase-like_sf"/>
</dbReference>
<dbReference type="GO" id="GO:0004350">
    <property type="term" value="F:glutamate-5-semialdehyde dehydrogenase activity"/>
    <property type="evidence" value="ECO:0007669"/>
    <property type="project" value="UniProtKB-UniRule"/>
</dbReference>
<dbReference type="GO" id="GO:0005739">
    <property type="term" value="C:mitochondrion"/>
    <property type="evidence" value="ECO:0007669"/>
    <property type="project" value="UniProtKB-UniRule"/>
</dbReference>
<keyword evidence="10 16" id="KW-0067">ATP-binding</keyword>
<keyword evidence="5 16" id="KW-0028">Amino-acid biosynthesis</keyword>
<evidence type="ECO:0000256" key="6">
    <source>
        <dbReference type="ARBA" id="ARBA00022650"/>
    </source>
</evidence>